<dbReference type="Gene3D" id="2.60.40.1180">
    <property type="entry name" value="Golgi alpha-mannosidase II"/>
    <property type="match status" value="1"/>
</dbReference>
<evidence type="ECO:0000256" key="1">
    <source>
        <dbReference type="ARBA" id="ARBA00001412"/>
    </source>
</evidence>
<dbReference type="SMR" id="A0A2S3U857"/>
<feature type="binding site" evidence="9">
    <location>
        <position position="163"/>
    </location>
    <ligand>
        <name>Zn(2+)</name>
        <dbReference type="ChEBI" id="CHEBI:29105"/>
    </ligand>
</feature>
<feature type="binding site" evidence="8">
    <location>
        <position position="114"/>
    </location>
    <ligand>
        <name>substrate</name>
    </ligand>
</feature>
<feature type="binding site" evidence="9">
    <location>
        <position position="118"/>
    </location>
    <ligand>
        <name>Zn(2+)</name>
        <dbReference type="ChEBI" id="CHEBI:29105"/>
    </ligand>
</feature>
<evidence type="ECO:0000313" key="14">
    <source>
        <dbReference type="Proteomes" id="UP000236990"/>
    </source>
</evidence>
<dbReference type="Pfam" id="PF08533">
    <property type="entry name" value="Glyco_hydro_42C"/>
    <property type="match status" value="1"/>
</dbReference>
<feature type="domain" description="Beta-galactosidase C-terminal" evidence="12">
    <location>
        <begin position="625"/>
        <end position="681"/>
    </location>
</feature>
<feature type="active site" description="Proton donor" evidence="7">
    <location>
        <position position="153"/>
    </location>
</feature>
<comment type="similarity">
    <text evidence="2 6">Belongs to the glycosyl hydrolase 42 family.</text>
</comment>
<evidence type="ECO:0000259" key="10">
    <source>
        <dbReference type="Pfam" id="PF02449"/>
    </source>
</evidence>
<dbReference type="PANTHER" id="PTHR36447:SF1">
    <property type="entry name" value="BETA-GALACTOSIDASE GANA"/>
    <property type="match status" value="1"/>
</dbReference>
<dbReference type="InterPro" id="IPR017853">
    <property type="entry name" value="GH"/>
</dbReference>
<dbReference type="CDD" id="cd03143">
    <property type="entry name" value="A4_beta-galactosidase_middle_domain"/>
    <property type="match status" value="1"/>
</dbReference>
<dbReference type="GO" id="GO:0006012">
    <property type="term" value="P:galactose metabolic process"/>
    <property type="evidence" value="ECO:0007669"/>
    <property type="project" value="InterPro"/>
</dbReference>
<dbReference type="Pfam" id="PF08532">
    <property type="entry name" value="Glyco_hydro_42M"/>
    <property type="match status" value="1"/>
</dbReference>
<dbReference type="RefSeq" id="WP_064578538.1">
    <property type="nucleotide sequence ID" value="NZ_CP187568.1"/>
</dbReference>
<evidence type="ECO:0000256" key="9">
    <source>
        <dbReference type="PIRSR" id="PIRSR001084-3"/>
    </source>
</evidence>
<dbReference type="Gene3D" id="3.40.50.880">
    <property type="match status" value="1"/>
</dbReference>
<dbReference type="AlphaFoldDB" id="A0A2S3U857"/>
<evidence type="ECO:0000256" key="2">
    <source>
        <dbReference type="ARBA" id="ARBA00005940"/>
    </source>
</evidence>
<protein>
    <recommendedName>
        <fullName evidence="3 6">Beta-galactosidase</fullName>
        <shortName evidence="6">Beta-gal</shortName>
        <ecNumber evidence="3 6">3.2.1.23</ecNumber>
    </recommendedName>
</protein>
<dbReference type="SUPFAM" id="SSF52317">
    <property type="entry name" value="Class I glutamine amidotransferase-like"/>
    <property type="match status" value="1"/>
</dbReference>
<evidence type="ECO:0000256" key="5">
    <source>
        <dbReference type="ARBA" id="ARBA00023295"/>
    </source>
</evidence>
<reference evidence="13 14" key="1">
    <citation type="submission" date="2017-06" db="EMBL/GenBank/DDBJ databases">
        <title>Genome sequence of Lactobacillus plantarum subsp. plantarum strain SRCM101258.</title>
        <authorList>
            <person name="Cho S.H."/>
        </authorList>
    </citation>
    <scope>NUCLEOTIDE SEQUENCE [LARGE SCALE GENOMIC DNA]</scope>
    <source>
        <strain evidence="13 14">SRCM101258</strain>
    </source>
</reference>
<sequence>MNKLELVKGFLHGGDYNPDQWLKRPDILDRDYQLMDQSKINTVTVGVFAWGRLEPEEGVYDFAWLDDVFDKMNSRNGHVILATPSGARPRWMSQKYPEVNRVDSEGRRHTHGFRHNHCYSSPIYRRKVHEINMRLAERYGDNSALVLWHVSNEYSGECYCPLCQQKWREWVQHKYKTLEALDDAWCSSVWSGLYSDWSQLLPPSLLGDSKVHGMDLDWHRFVSDMTIDFYQHEIQPLKKVTPNIPVTTNFMAESLKEGQYTPLTGLDYGRFAKSLDIISWDSYPSWHNRYEITAETAMKTAYVHDQFWSLKQQPFLVMESTPSCVNWGQYNKAKQPGMHRLSSFQQIAHGSDSTLYFQIRQAQGNSEKYHGAVIGHDDSSDSRVFKDVQQYGQDLEKIVEVKGAIKRVRVAILFDWDSNWALNRGGGFGRPTRLGIQVLQKHYANFWHKDIECNVITSDMDFSQYDLLIAPMLYLIRQDTMKKLQKFVQSGGTLVSSYFSGMVDSNDRVNLDGWPKPLQDIFGIEPKELDTLLPGEHYHVSFNQKEYETTDYDQIMKVKNASVLGYYTDNFYVGTPAITRHQYGKGTAYYIGARLSAEFIEDFYDDIIQSLNLDNSFVELSNPVVSVQTRYNEDYAYHFVMNFSEQVQMVNFRRPSFDLLTQREVTKSVQIDKYGVMILKERQNNTLH</sequence>
<keyword evidence="5 6" id="KW-0326">Glycosidase</keyword>
<dbReference type="PIRSF" id="PIRSF001084">
    <property type="entry name" value="B-galactosidase"/>
    <property type="match status" value="1"/>
</dbReference>
<organism evidence="13 14">
    <name type="scientific">Lactiplantibacillus plantarum subsp. plantarum</name>
    <dbReference type="NCBI Taxonomy" id="337330"/>
    <lineage>
        <taxon>Bacteria</taxon>
        <taxon>Bacillati</taxon>
        <taxon>Bacillota</taxon>
        <taxon>Bacilli</taxon>
        <taxon>Lactobacillales</taxon>
        <taxon>Lactobacillaceae</taxon>
        <taxon>Lactiplantibacillus</taxon>
    </lineage>
</organism>
<dbReference type="EMBL" id="NKCZ01000077">
    <property type="protein sequence ID" value="POD87275.1"/>
    <property type="molecule type" value="Genomic_DNA"/>
</dbReference>
<feature type="domain" description="Glycoside hydrolase family 42 N-terminal" evidence="10">
    <location>
        <begin position="15"/>
        <end position="398"/>
    </location>
</feature>
<feature type="binding site" evidence="9">
    <location>
        <position position="158"/>
    </location>
    <ligand>
        <name>Zn(2+)</name>
        <dbReference type="ChEBI" id="CHEBI:29105"/>
    </ligand>
</feature>
<evidence type="ECO:0000256" key="6">
    <source>
        <dbReference type="PIRNR" id="PIRNR001084"/>
    </source>
</evidence>
<dbReference type="PANTHER" id="PTHR36447">
    <property type="entry name" value="BETA-GALACTOSIDASE GANA"/>
    <property type="match status" value="1"/>
</dbReference>
<dbReference type="EC" id="3.2.1.23" evidence="3 6"/>
<dbReference type="InterPro" id="IPR003476">
    <property type="entry name" value="Glyco_hydro_42"/>
</dbReference>
<dbReference type="SUPFAM" id="SSF51445">
    <property type="entry name" value="(Trans)glycosidases"/>
    <property type="match status" value="1"/>
</dbReference>
<dbReference type="InterPro" id="IPR029062">
    <property type="entry name" value="Class_I_gatase-like"/>
</dbReference>
<dbReference type="InterPro" id="IPR013780">
    <property type="entry name" value="Glyco_hydro_b"/>
</dbReference>
<evidence type="ECO:0000259" key="11">
    <source>
        <dbReference type="Pfam" id="PF08532"/>
    </source>
</evidence>
<name>A0A2S3U857_LACPN</name>
<feature type="domain" description="Beta-galactosidase trimerisation" evidence="11">
    <location>
        <begin position="409"/>
        <end position="613"/>
    </location>
</feature>
<feature type="binding site" evidence="9">
    <location>
        <position position="160"/>
    </location>
    <ligand>
        <name>Zn(2+)</name>
        <dbReference type="ChEBI" id="CHEBI:29105"/>
    </ligand>
</feature>
<evidence type="ECO:0000256" key="8">
    <source>
        <dbReference type="PIRSR" id="PIRSR001084-2"/>
    </source>
</evidence>
<comment type="catalytic activity">
    <reaction evidence="1 6">
        <text>Hydrolysis of terminal non-reducing beta-D-galactose residues in beta-D-galactosides.</text>
        <dbReference type="EC" id="3.2.1.23"/>
    </reaction>
</comment>
<accession>A0A2S3U857</accession>
<feature type="binding site" evidence="8">
    <location>
        <position position="152"/>
    </location>
    <ligand>
        <name>substrate</name>
    </ligand>
</feature>
<dbReference type="GO" id="GO:0046872">
    <property type="term" value="F:metal ion binding"/>
    <property type="evidence" value="ECO:0007669"/>
    <property type="project" value="UniProtKB-KW"/>
</dbReference>
<dbReference type="Proteomes" id="UP000236990">
    <property type="component" value="Unassembled WGS sequence"/>
</dbReference>
<feature type="active site" description="Nucleophile" evidence="7">
    <location>
        <position position="319"/>
    </location>
</feature>
<gene>
    <name evidence="13" type="primary">bgaB</name>
    <name evidence="13" type="ORF">S101258_00838</name>
</gene>
<dbReference type="InterPro" id="IPR013529">
    <property type="entry name" value="Glyco_hydro_42_N"/>
</dbReference>
<evidence type="ECO:0000256" key="4">
    <source>
        <dbReference type="ARBA" id="ARBA00022801"/>
    </source>
</evidence>
<dbReference type="GO" id="GO:0004565">
    <property type="term" value="F:beta-galactosidase activity"/>
    <property type="evidence" value="ECO:0007669"/>
    <property type="project" value="UniProtKB-EC"/>
</dbReference>
<evidence type="ECO:0000256" key="3">
    <source>
        <dbReference type="ARBA" id="ARBA00012756"/>
    </source>
</evidence>
<dbReference type="Gene3D" id="3.20.20.80">
    <property type="entry name" value="Glycosidases"/>
    <property type="match status" value="1"/>
</dbReference>
<dbReference type="Pfam" id="PF02449">
    <property type="entry name" value="Glyco_hydro_42"/>
    <property type="match status" value="1"/>
</dbReference>
<feature type="binding site" evidence="8">
    <location>
        <position position="327"/>
    </location>
    <ligand>
        <name>substrate</name>
    </ligand>
</feature>
<keyword evidence="9" id="KW-0479">Metal-binding</keyword>
<keyword evidence="9" id="KW-0862">Zinc</keyword>
<dbReference type="GO" id="GO:0009341">
    <property type="term" value="C:beta-galactosidase complex"/>
    <property type="evidence" value="ECO:0007669"/>
    <property type="project" value="InterPro"/>
</dbReference>
<evidence type="ECO:0000259" key="12">
    <source>
        <dbReference type="Pfam" id="PF08533"/>
    </source>
</evidence>
<dbReference type="InterPro" id="IPR013739">
    <property type="entry name" value="Beta_galactosidase_C"/>
</dbReference>
<comment type="caution">
    <text evidence="13">The sequence shown here is derived from an EMBL/GenBank/DDBJ whole genome shotgun (WGS) entry which is preliminary data.</text>
</comment>
<evidence type="ECO:0000313" key="13">
    <source>
        <dbReference type="EMBL" id="POD87275.1"/>
    </source>
</evidence>
<keyword evidence="4 6" id="KW-0378">Hydrolase</keyword>
<evidence type="ECO:0000256" key="7">
    <source>
        <dbReference type="PIRSR" id="PIRSR001084-1"/>
    </source>
</evidence>
<proteinExistence type="inferred from homology"/>
<dbReference type="InterPro" id="IPR013738">
    <property type="entry name" value="Beta_galactosidase_Trimer"/>
</dbReference>